<protein>
    <submittedName>
        <fullName evidence="1">O-methyltransferase family protein</fullName>
    </submittedName>
</protein>
<organism evidence="1 2">
    <name type="scientific">Neisseria musculi</name>
    <dbReference type="NCBI Taxonomy" id="1815583"/>
    <lineage>
        <taxon>Bacteria</taxon>
        <taxon>Pseudomonadati</taxon>
        <taxon>Pseudomonadota</taxon>
        <taxon>Betaproteobacteria</taxon>
        <taxon>Neisseriales</taxon>
        <taxon>Neisseriaceae</taxon>
        <taxon>Neisseria</taxon>
    </lineage>
</organism>
<dbReference type="EMBL" id="CP060414">
    <property type="protein sequence ID" value="QNT58726.2"/>
    <property type="molecule type" value="Genomic_DNA"/>
</dbReference>
<name>A0ACD0ZKM2_9NEIS</name>
<gene>
    <name evidence="1" type="ORF">H7A79_1484</name>
</gene>
<evidence type="ECO:0000313" key="2">
    <source>
        <dbReference type="Proteomes" id="UP000516412"/>
    </source>
</evidence>
<dbReference type="Proteomes" id="UP000516412">
    <property type="component" value="Chromosome"/>
</dbReference>
<keyword evidence="2" id="KW-1185">Reference proteome</keyword>
<evidence type="ECO:0000313" key="1">
    <source>
        <dbReference type="EMBL" id="QNT58726.2"/>
    </source>
</evidence>
<sequence>MKRPNCRKSPTPTSPTDAVQAAFAAMSTHKHHISPQLAGYLNSIGEPEPPVLAALRRRMSGHRLGKMAVAPEQAALLTWLARLIRAEHYLEVGVFTGYSSTAMALVLPPEGTVTACDINVTFTDTARETWQAAGVAHKITLHLQPALLTLDDLIAAGRSGSYDIALIDADKPPTPQYYERCLQLVRSGGIIAIDNVLLGSRVLQPATADSPDAHAVLQAFNRNLPHDNRIIPITLPVGDGLTLLLKK</sequence>
<reference evidence="1" key="1">
    <citation type="submission" date="2024-06" db="EMBL/GenBank/DDBJ databases">
        <title>Complete Genome Sequence of mouse commensal type strain Neisseria musculi.</title>
        <authorList>
            <person name="Thapa E."/>
            <person name="Aluvathingal J."/>
            <person name="Nadendla S."/>
            <person name="Mehta A."/>
            <person name="Tettelin H."/>
            <person name="Weyand N.J."/>
        </authorList>
    </citation>
    <scope>NUCLEOTIDE SEQUENCE</scope>
    <source>
        <strain evidence="1">NW831</strain>
    </source>
</reference>
<accession>A0ACD0ZKM2</accession>
<proteinExistence type="predicted"/>